<comment type="similarity">
    <text evidence="2 13">Belongs to the OXA1/ALB3/YidC family. Type 1 subfamily.</text>
</comment>
<dbReference type="CDD" id="cd20070">
    <property type="entry name" value="5TM_YidC_Alb3"/>
    <property type="match status" value="1"/>
</dbReference>
<dbReference type="InterPro" id="IPR001708">
    <property type="entry name" value="YidC/ALB3/OXA1/COX18"/>
</dbReference>
<dbReference type="PRINTS" id="PR01900">
    <property type="entry name" value="YIDCPROTEIN"/>
</dbReference>
<evidence type="ECO:0000256" key="3">
    <source>
        <dbReference type="ARBA" id="ARBA00015325"/>
    </source>
</evidence>
<dbReference type="EMBL" id="JACQRX010000157">
    <property type="protein sequence ID" value="MBI4251511.1"/>
    <property type="molecule type" value="Genomic_DNA"/>
</dbReference>
<evidence type="ECO:0000259" key="15">
    <source>
        <dbReference type="Pfam" id="PF02096"/>
    </source>
</evidence>
<dbReference type="Proteomes" id="UP000752292">
    <property type="component" value="Unassembled WGS sequence"/>
</dbReference>
<dbReference type="Pfam" id="PF02096">
    <property type="entry name" value="60KD_IMP"/>
    <property type="match status" value="1"/>
</dbReference>
<feature type="transmembrane region" description="Helical" evidence="13">
    <location>
        <begin position="470"/>
        <end position="496"/>
    </location>
</feature>
<evidence type="ECO:0000256" key="2">
    <source>
        <dbReference type="ARBA" id="ARBA00010527"/>
    </source>
</evidence>
<keyword evidence="5 13" id="KW-1003">Cell membrane</keyword>
<dbReference type="NCBIfam" id="TIGR03593">
    <property type="entry name" value="yidC_nterm"/>
    <property type="match status" value="1"/>
</dbReference>
<dbReference type="AlphaFoldDB" id="A0A933E7W5"/>
<dbReference type="PANTHER" id="PTHR12428:SF65">
    <property type="entry name" value="CYTOCHROME C OXIDASE ASSEMBLY PROTEIN COX18, MITOCHONDRIAL"/>
    <property type="match status" value="1"/>
</dbReference>
<dbReference type="GO" id="GO:0015031">
    <property type="term" value="P:protein transport"/>
    <property type="evidence" value="ECO:0007669"/>
    <property type="project" value="UniProtKB-KW"/>
</dbReference>
<dbReference type="Pfam" id="PF14849">
    <property type="entry name" value="YidC_periplas"/>
    <property type="match status" value="1"/>
</dbReference>
<evidence type="ECO:0000256" key="8">
    <source>
        <dbReference type="ARBA" id="ARBA00022989"/>
    </source>
</evidence>
<keyword evidence="7 13" id="KW-0653">Protein transport</keyword>
<name>A0A933E7W5_UNCTE</name>
<evidence type="ECO:0000256" key="14">
    <source>
        <dbReference type="SAM" id="MobiDB-lite"/>
    </source>
</evidence>
<gene>
    <name evidence="13 17" type="primary">yidC</name>
    <name evidence="17" type="ORF">HY618_03545</name>
</gene>
<dbReference type="PANTHER" id="PTHR12428">
    <property type="entry name" value="OXA1"/>
    <property type="match status" value="1"/>
</dbReference>
<evidence type="ECO:0000313" key="17">
    <source>
        <dbReference type="EMBL" id="MBI4251511.1"/>
    </source>
</evidence>
<evidence type="ECO:0000256" key="6">
    <source>
        <dbReference type="ARBA" id="ARBA00022692"/>
    </source>
</evidence>
<keyword evidence="9 13" id="KW-0472">Membrane</keyword>
<dbReference type="InterPro" id="IPR028053">
    <property type="entry name" value="Membr_insert_YidC_N"/>
</dbReference>
<dbReference type="InterPro" id="IPR019998">
    <property type="entry name" value="Membr_insert_YidC"/>
</dbReference>
<keyword evidence="10 13" id="KW-0143">Chaperone</keyword>
<evidence type="ECO:0000256" key="13">
    <source>
        <dbReference type="HAMAP-Rule" id="MF_01810"/>
    </source>
</evidence>
<evidence type="ECO:0000256" key="11">
    <source>
        <dbReference type="ARBA" id="ARBA00033245"/>
    </source>
</evidence>
<comment type="subcellular location">
    <subcellularLocation>
        <location evidence="1">Cell inner membrane</location>
        <topology evidence="1">Multi-pass membrane protein</topology>
    </subcellularLocation>
    <subcellularLocation>
        <location evidence="13">Cell membrane</location>
        <topology evidence="13">Multi-pass membrane protein</topology>
    </subcellularLocation>
</comment>
<evidence type="ECO:0000256" key="5">
    <source>
        <dbReference type="ARBA" id="ARBA00022475"/>
    </source>
</evidence>
<keyword evidence="8 13" id="KW-1133">Transmembrane helix</keyword>
<evidence type="ECO:0000256" key="1">
    <source>
        <dbReference type="ARBA" id="ARBA00004429"/>
    </source>
</evidence>
<organism evidence="17 18">
    <name type="scientific">Tectimicrobiota bacterium</name>
    <dbReference type="NCBI Taxonomy" id="2528274"/>
    <lineage>
        <taxon>Bacteria</taxon>
        <taxon>Pseudomonadati</taxon>
        <taxon>Nitrospinota/Tectimicrobiota group</taxon>
        <taxon>Candidatus Tectimicrobiota</taxon>
    </lineage>
</organism>
<dbReference type="GO" id="GO:0005886">
    <property type="term" value="C:plasma membrane"/>
    <property type="evidence" value="ECO:0007669"/>
    <property type="project" value="UniProtKB-SubCell"/>
</dbReference>
<evidence type="ECO:0000313" key="18">
    <source>
        <dbReference type="Proteomes" id="UP000752292"/>
    </source>
</evidence>
<evidence type="ECO:0000256" key="4">
    <source>
        <dbReference type="ARBA" id="ARBA00022448"/>
    </source>
</evidence>
<proteinExistence type="inferred from homology"/>
<accession>A0A933E7W5</accession>
<dbReference type="InterPro" id="IPR028055">
    <property type="entry name" value="YidC/Oxa/ALB_C"/>
</dbReference>
<sequence>MERNAIIAAALSLAVLLVWQYLILRPIEEKRLREKQAQQAAQKQEAVQRPPAPGVAAEKEERVRVDVGVAVYEFTNRGAGLASVRLARYLTDKGQPVDLAPGGSPRLRPLYFWGGPAAEKLNAAAFRVEGGSLALSPGKPQGEVRFLYRGPEGLAAEKTLSFRHGSYAVGLRVRVEGAQGPIGIALGPEAGGSDGNTYGGVIEGPMSYVGKKLLYDAPEAGKPVAHKADVRWTALQSKHFLAALVPRGGTQGAEAHLLREKEGGVKEYAVVVPLAGGEARLDFYAGPKETERLAALKVNLEDALDYGMFAFISRPLMAVLRALYAVSGNWGVAIILLTVLVKIIFYPLTHLSMRNMKEMQKLQPRMEQLRTLYKDDRGKLNEQVMALYREHKVNPMMGCLPMVIQIPVFFGLYEALLVSIELRQAPFFGWVHDLSVQEPYHVYTILMGASMFLQQKMTPTPGDPTQAKMMMFMPVVFTGMFIYYPVPVGLVIYWLVNNVLSIAQQYYVNRSVRPPKLAEGS</sequence>
<dbReference type="Gene3D" id="2.70.98.90">
    <property type="match status" value="1"/>
</dbReference>
<keyword evidence="4 13" id="KW-0813">Transport</keyword>
<comment type="subunit">
    <text evidence="13">Interacts with the Sec translocase complex via SecD. Specifically interacts with transmembrane segments of nascent integral membrane proteins during membrane integration.</text>
</comment>
<evidence type="ECO:0000259" key="16">
    <source>
        <dbReference type="Pfam" id="PF14849"/>
    </source>
</evidence>
<comment type="function">
    <text evidence="13">Required for the insertion and/or proper folding and/or complex formation of integral membrane proteins into the membrane. Involved in integration of membrane proteins that insert both dependently and independently of the Sec translocase complex, as well as at least some lipoproteins. Aids folding of multispanning membrane proteins.</text>
</comment>
<evidence type="ECO:0000256" key="7">
    <source>
        <dbReference type="ARBA" id="ARBA00022927"/>
    </source>
</evidence>
<dbReference type="InterPro" id="IPR047196">
    <property type="entry name" value="YidC_ALB_C"/>
</dbReference>
<feature type="transmembrane region" description="Helical" evidence="13">
    <location>
        <begin position="6"/>
        <end position="24"/>
    </location>
</feature>
<feature type="region of interest" description="Disordered" evidence="14">
    <location>
        <begin position="35"/>
        <end position="59"/>
    </location>
</feature>
<evidence type="ECO:0000256" key="10">
    <source>
        <dbReference type="ARBA" id="ARBA00023186"/>
    </source>
</evidence>
<feature type="domain" description="Membrane insertase YidC N-terminal" evidence="16">
    <location>
        <begin position="62"/>
        <end position="318"/>
    </location>
</feature>
<dbReference type="HAMAP" id="MF_01810">
    <property type="entry name" value="YidC_type1"/>
    <property type="match status" value="1"/>
</dbReference>
<dbReference type="NCBIfam" id="TIGR03592">
    <property type="entry name" value="yidC_oxa1_cterm"/>
    <property type="match status" value="1"/>
</dbReference>
<evidence type="ECO:0000256" key="12">
    <source>
        <dbReference type="ARBA" id="ARBA00033342"/>
    </source>
</evidence>
<comment type="caution">
    <text evidence="17">The sequence shown here is derived from an EMBL/GenBank/DDBJ whole genome shotgun (WGS) entry which is preliminary data.</text>
</comment>
<feature type="domain" description="Membrane insertase YidC/Oxa/ALB C-terminal" evidence="15">
    <location>
        <begin position="330"/>
        <end position="510"/>
    </location>
</feature>
<dbReference type="InterPro" id="IPR038221">
    <property type="entry name" value="YidC_periplasmic_sf"/>
</dbReference>
<keyword evidence="6 13" id="KW-0812">Transmembrane</keyword>
<feature type="transmembrane region" description="Helical" evidence="13">
    <location>
        <begin position="330"/>
        <end position="349"/>
    </location>
</feature>
<dbReference type="GO" id="GO:0032977">
    <property type="term" value="F:membrane insertase activity"/>
    <property type="evidence" value="ECO:0007669"/>
    <property type="project" value="InterPro"/>
</dbReference>
<dbReference type="GO" id="GO:0051205">
    <property type="term" value="P:protein insertion into membrane"/>
    <property type="evidence" value="ECO:0007669"/>
    <property type="project" value="TreeGrafter"/>
</dbReference>
<evidence type="ECO:0000256" key="9">
    <source>
        <dbReference type="ARBA" id="ARBA00023136"/>
    </source>
</evidence>
<feature type="transmembrane region" description="Helical" evidence="13">
    <location>
        <begin position="399"/>
        <end position="420"/>
    </location>
</feature>
<protein>
    <recommendedName>
        <fullName evidence="3 13">Membrane protein insertase YidC</fullName>
    </recommendedName>
    <alternativeName>
        <fullName evidence="12 13">Foldase YidC</fullName>
    </alternativeName>
    <alternativeName>
        <fullName evidence="13">Membrane protein YidC</fullName>
    </alternativeName>
    <alternativeName>
        <fullName evidence="11 13">membrane integrase YidC</fullName>
    </alternativeName>
</protein>
<reference evidence="17" key="1">
    <citation type="submission" date="2020-07" db="EMBL/GenBank/DDBJ databases">
        <title>Huge and variable diversity of episymbiotic CPR bacteria and DPANN archaea in groundwater ecosystems.</title>
        <authorList>
            <person name="He C.Y."/>
            <person name="Keren R."/>
            <person name="Whittaker M."/>
            <person name="Farag I.F."/>
            <person name="Doudna J."/>
            <person name="Cate J.H.D."/>
            <person name="Banfield J.F."/>
        </authorList>
    </citation>
    <scope>NUCLEOTIDE SEQUENCE</scope>
    <source>
        <strain evidence="17">NC_groundwater_1370_Ag_S-0.2um_69_93</strain>
    </source>
</reference>
<dbReference type="CDD" id="cd19961">
    <property type="entry name" value="EcYidC-like_peri"/>
    <property type="match status" value="1"/>
</dbReference>
<dbReference type="PRINTS" id="PR00701">
    <property type="entry name" value="60KDINNERMP"/>
</dbReference>